<reference evidence="1" key="1">
    <citation type="journal article" date="2021" name="Proc. Natl. Acad. Sci. U.S.A.">
        <title>A Catalog of Tens of Thousands of Viruses from Human Metagenomes Reveals Hidden Associations with Chronic Diseases.</title>
        <authorList>
            <person name="Tisza M.J."/>
            <person name="Buck C.B."/>
        </authorList>
    </citation>
    <scope>NUCLEOTIDE SEQUENCE</scope>
    <source>
        <strain evidence="1">CtoNj20</strain>
    </source>
</reference>
<accession>A0A8D9PDY3</accession>
<dbReference type="EMBL" id="BK014724">
    <property type="protein sequence ID" value="DAD55419.1"/>
    <property type="molecule type" value="Genomic_DNA"/>
</dbReference>
<organism evidence="1">
    <name type="scientific">Siphoviridae sp. ctoNj20</name>
    <dbReference type="NCBI Taxonomy" id="2826085"/>
    <lineage>
        <taxon>Viruses</taxon>
        <taxon>Duplodnaviria</taxon>
        <taxon>Heunggongvirae</taxon>
        <taxon>Uroviricota</taxon>
        <taxon>Caudoviricetes</taxon>
    </lineage>
</organism>
<evidence type="ECO:0000313" key="1">
    <source>
        <dbReference type="EMBL" id="DAD55419.1"/>
    </source>
</evidence>
<name>A0A8D9PDY3_9CAUD</name>
<protein>
    <submittedName>
        <fullName evidence="1">Uncharacterized protein</fullName>
    </submittedName>
</protein>
<sequence>MIETLDKVIQLLNMLDVKGYDNCAIVVACINEINSVKKEVDSIGNTNK</sequence>
<proteinExistence type="predicted"/>